<sequence>MVPMDDADGDRVDVITRYRELEHWKDLIEENKTYTLYNCHVFDNDIAFNLFKVVFGSDTKVHKYDKLTNVLTHEFRFKSFKEIQDGKFKTDILYDIVMYCQDNTNWDWKETRKYKRRLITAERASYGKYLGGLWINFCKARVMIEGGKLIFGLEKSPKNLHVQVVLK</sequence>
<proteinExistence type="predicted"/>
<keyword evidence="3" id="KW-1185">Reference proteome</keyword>
<reference evidence="1 3" key="1">
    <citation type="journal article" date="2011" name="Nature">
        <title>The Medicago genome provides insight into the evolution of rhizobial symbioses.</title>
        <authorList>
            <person name="Young N.D."/>
            <person name="Debelle F."/>
            <person name="Oldroyd G.E."/>
            <person name="Geurts R."/>
            <person name="Cannon S.B."/>
            <person name="Udvardi M.K."/>
            <person name="Benedito V.A."/>
            <person name="Mayer K.F."/>
            <person name="Gouzy J."/>
            <person name="Schoof H."/>
            <person name="Van de Peer Y."/>
            <person name="Proost S."/>
            <person name="Cook D.R."/>
            <person name="Meyers B.C."/>
            <person name="Spannagl M."/>
            <person name="Cheung F."/>
            <person name="De Mita S."/>
            <person name="Krishnakumar V."/>
            <person name="Gundlach H."/>
            <person name="Zhou S."/>
            <person name="Mudge J."/>
            <person name="Bharti A.K."/>
            <person name="Murray J.D."/>
            <person name="Naoumkina M.A."/>
            <person name="Rosen B."/>
            <person name="Silverstein K.A."/>
            <person name="Tang H."/>
            <person name="Rombauts S."/>
            <person name="Zhao P.X."/>
            <person name="Zhou P."/>
            <person name="Barbe V."/>
            <person name="Bardou P."/>
            <person name="Bechner M."/>
            <person name="Bellec A."/>
            <person name="Berger A."/>
            <person name="Berges H."/>
            <person name="Bidwell S."/>
            <person name="Bisseling T."/>
            <person name="Choisne N."/>
            <person name="Couloux A."/>
            <person name="Denny R."/>
            <person name="Deshpande S."/>
            <person name="Dai X."/>
            <person name="Doyle J.J."/>
            <person name="Dudez A.M."/>
            <person name="Farmer A.D."/>
            <person name="Fouteau S."/>
            <person name="Franken C."/>
            <person name="Gibelin C."/>
            <person name="Gish J."/>
            <person name="Goldstein S."/>
            <person name="Gonzalez A.J."/>
            <person name="Green P.J."/>
            <person name="Hallab A."/>
            <person name="Hartog M."/>
            <person name="Hua A."/>
            <person name="Humphray S.J."/>
            <person name="Jeong D.H."/>
            <person name="Jing Y."/>
            <person name="Jocker A."/>
            <person name="Kenton S.M."/>
            <person name="Kim D.J."/>
            <person name="Klee K."/>
            <person name="Lai H."/>
            <person name="Lang C."/>
            <person name="Lin S."/>
            <person name="Macmil S.L."/>
            <person name="Magdelenat G."/>
            <person name="Matthews L."/>
            <person name="McCorrison J."/>
            <person name="Monaghan E.L."/>
            <person name="Mun J.H."/>
            <person name="Najar F.Z."/>
            <person name="Nicholson C."/>
            <person name="Noirot C."/>
            <person name="O'Bleness M."/>
            <person name="Paule C.R."/>
            <person name="Poulain J."/>
            <person name="Prion F."/>
            <person name="Qin B."/>
            <person name="Qu C."/>
            <person name="Retzel E.F."/>
            <person name="Riddle C."/>
            <person name="Sallet E."/>
            <person name="Samain S."/>
            <person name="Samson N."/>
            <person name="Sanders I."/>
            <person name="Saurat O."/>
            <person name="Scarpelli C."/>
            <person name="Schiex T."/>
            <person name="Segurens B."/>
            <person name="Severin A.J."/>
            <person name="Sherrier D.J."/>
            <person name="Shi R."/>
            <person name="Sims S."/>
            <person name="Singer S.R."/>
            <person name="Sinharoy S."/>
            <person name="Sterck L."/>
            <person name="Viollet A."/>
            <person name="Wang B.B."/>
            <person name="Wang K."/>
            <person name="Wang M."/>
            <person name="Wang X."/>
            <person name="Warfsmann J."/>
            <person name="Weissenbach J."/>
            <person name="White D.D."/>
            <person name="White J.D."/>
            <person name="Wiley G.B."/>
            <person name="Wincker P."/>
            <person name="Xing Y."/>
            <person name="Yang L."/>
            <person name="Yao Z."/>
            <person name="Ying F."/>
            <person name="Zhai J."/>
            <person name="Zhou L."/>
            <person name="Zuber A."/>
            <person name="Denarie J."/>
            <person name="Dixon R.A."/>
            <person name="May G.D."/>
            <person name="Schwartz D.C."/>
            <person name="Rogers J."/>
            <person name="Quetier F."/>
            <person name="Town C.D."/>
            <person name="Roe B.A."/>
        </authorList>
    </citation>
    <scope>NUCLEOTIDE SEQUENCE [LARGE SCALE GENOMIC DNA]</scope>
    <source>
        <strain evidence="1">A17</strain>
        <strain evidence="2 3">cv. Jemalong A17</strain>
    </source>
</reference>
<dbReference type="AlphaFoldDB" id="G7JWS9"/>
<evidence type="ECO:0000313" key="1">
    <source>
        <dbReference type="EMBL" id="AES97004.1"/>
    </source>
</evidence>
<dbReference type="EnsemblPlants" id="AES97004">
    <property type="protein sequence ID" value="AES97004"/>
    <property type="gene ID" value="MTR_5g044110"/>
</dbReference>
<dbReference type="Proteomes" id="UP000002051">
    <property type="component" value="Chromosome 5"/>
</dbReference>
<reference evidence="2" key="3">
    <citation type="submission" date="2015-04" db="UniProtKB">
        <authorList>
            <consortium name="EnsemblPlants"/>
        </authorList>
    </citation>
    <scope>IDENTIFICATION</scope>
    <source>
        <strain evidence="2">cv. Jemalong A17</strain>
    </source>
</reference>
<accession>G7JWS9</accession>
<evidence type="ECO:0000313" key="2">
    <source>
        <dbReference type="EnsemblPlants" id="AES97004"/>
    </source>
</evidence>
<protein>
    <submittedName>
        <fullName evidence="1 2">Uncharacterized protein</fullName>
    </submittedName>
</protein>
<dbReference type="HOGENOM" id="CLU_116024_0_0_1"/>
<reference evidence="1 3" key="2">
    <citation type="journal article" date="2014" name="BMC Genomics">
        <title>An improved genome release (version Mt4.0) for the model legume Medicago truncatula.</title>
        <authorList>
            <person name="Tang H."/>
            <person name="Krishnakumar V."/>
            <person name="Bidwell S."/>
            <person name="Rosen B."/>
            <person name="Chan A."/>
            <person name="Zhou S."/>
            <person name="Gentzbittel L."/>
            <person name="Childs K.L."/>
            <person name="Yandell M."/>
            <person name="Gundlach H."/>
            <person name="Mayer K.F."/>
            <person name="Schwartz D.C."/>
            <person name="Town C.D."/>
        </authorList>
    </citation>
    <scope>GENOME REANNOTATION</scope>
    <source>
        <strain evidence="2 3">cv. Jemalong A17</strain>
    </source>
</reference>
<name>G7JWS9_MEDTR</name>
<evidence type="ECO:0000313" key="3">
    <source>
        <dbReference type="Proteomes" id="UP000002051"/>
    </source>
</evidence>
<organism evidence="1 3">
    <name type="scientific">Medicago truncatula</name>
    <name type="common">Barrel medic</name>
    <name type="synonym">Medicago tribuloides</name>
    <dbReference type="NCBI Taxonomy" id="3880"/>
    <lineage>
        <taxon>Eukaryota</taxon>
        <taxon>Viridiplantae</taxon>
        <taxon>Streptophyta</taxon>
        <taxon>Embryophyta</taxon>
        <taxon>Tracheophyta</taxon>
        <taxon>Spermatophyta</taxon>
        <taxon>Magnoliopsida</taxon>
        <taxon>eudicotyledons</taxon>
        <taxon>Gunneridae</taxon>
        <taxon>Pentapetalae</taxon>
        <taxon>rosids</taxon>
        <taxon>fabids</taxon>
        <taxon>Fabales</taxon>
        <taxon>Fabaceae</taxon>
        <taxon>Papilionoideae</taxon>
        <taxon>50 kb inversion clade</taxon>
        <taxon>NPAAA clade</taxon>
        <taxon>Hologalegina</taxon>
        <taxon>IRL clade</taxon>
        <taxon>Trifolieae</taxon>
        <taxon>Medicago</taxon>
    </lineage>
</organism>
<dbReference type="PaxDb" id="3880-AES97004"/>
<gene>
    <name evidence="1" type="ordered locus">MTR_5g044110</name>
</gene>
<dbReference type="EMBL" id="CM001221">
    <property type="protein sequence ID" value="AES97004.1"/>
    <property type="molecule type" value="Genomic_DNA"/>
</dbReference>